<name>A0A6J5KXR8_9CAUD</name>
<dbReference type="EMBL" id="LR798218">
    <property type="protein sequence ID" value="CAB5195178.1"/>
    <property type="molecule type" value="Genomic_DNA"/>
</dbReference>
<gene>
    <name evidence="2" type="ORF">UFOVP170_59</name>
    <name evidence="1" type="ORF">UFOVP73_37</name>
</gene>
<protein>
    <submittedName>
        <fullName evidence="1">Uncharacterized protein</fullName>
    </submittedName>
</protein>
<accession>A0A6J5KXR8</accession>
<sequence>MSASQRRKGQAAERELCRLLSDELGVEIRRNVDQARCGGADCLELNGFAIEIKRHERLSRPSWWAQAVKQAERARAEPILFYRRSREPWRAMLHRHQADPVDVTLEAALCHIREKWSSWP</sequence>
<dbReference type="Pfam" id="PF24608">
    <property type="entry name" value="PDDEXK_15"/>
    <property type="match status" value="1"/>
</dbReference>
<dbReference type="InterPro" id="IPR011856">
    <property type="entry name" value="tRNA_endonuc-like_dom_sf"/>
</dbReference>
<organism evidence="1">
    <name type="scientific">uncultured Caudovirales phage</name>
    <dbReference type="NCBI Taxonomy" id="2100421"/>
    <lineage>
        <taxon>Viruses</taxon>
        <taxon>Duplodnaviria</taxon>
        <taxon>Heunggongvirae</taxon>
        <taxon>Uroviricota</taxon>
        <taxon>Caudoviricetes</taxon>
        <taxon>Peduoviridae</taxon>
        <taxon>Maltschvirus</taxon>
        <taxon>Maltschvirus maltsch</taxon>
    </lineage>
</organism>
<dbReference type="GO" id="GO:0003676">
    <property type="term" value="F:nucleic acid binding"/>
    <property type="evidence" value="ECO:0007669"/>
    <property type="project" value="InterPro"/>
</dbReference>
<proteinExistence type="predicted"/>
<evidence type="ECO:0000313" key="2">
    <source>
        <dbReference type="EMBL" id="CAB5195178.1"/>
    </source>
</evidence>
<dbReference type="InterPro" id="IPR056931">
    <property type="entry name" value="D14-like"/>
</dbReference>
<reference evidence="1" key="1">
    <citation type="submission" date="2020-04" db="EMBL/GenBank/DDBJ databases">
        <authorList>
            <person name="Chiriac C."/>
            <person name="Salcher M."/>
            <person name="Ghai R."/>
            <person name="Kavagutti S V."/>
        </authorList>
    </citation>
    <scope>NUCLEOTIDE SEQUENCE</scope>
</reference>
<evidence type="ECO:0000313" key="1">
    <source>
        <dbReference type="EMBL" id="CAB4126112.1"/>
    </source>
</evidence>
<dbReference type="EMBL" id="LR796192">
    <property type="protein sequence ID" value="CAB4126112.1"/>
    <property type="molecule type" value="Genomic_DNA"/>
</dbReference>
<dbReference type="Gene3D" id="3.40.1350.10">
    <property type="match status" value="1"/>
</dbReference>